<evidence type="ECO:0000256" key="1">
    <source>
        <dbReference type="PROSITE-ProRule" id="PRU00221"/>
    </source>
</evidence>
<dbReference type="CDD" id="cd00200">
    <property type="entry name" value="WD40"/>
    <property type="match status" value="1"/>
</dbReference>
<feature type="repeat" description="WD" evidence="1">
    <location>
        <begin position="230"/>
        <end position="271"/>
    </location>
</feature>
<dbReference type="SUPFAM" id="SSF50978">
    <property type="entry name" value="WD40 repeat-like"/>
    <property type="match status" value="1"/>
</dbReference>
<dbReference type="AlphaFoldDB" id="A0A1B7MSH4"/>
<dbReference type="PANTHER" id="PTHR10622:SF10">
    <property type="entry name" value="HET DOMAIN-CONTAINING PROTEIN"/>
    <property type="match status" value="1"/>
</dbReference>
<feature type="domain" description="Heterokaryon incompatibility" evidence="4">
    <location>
        <begin position="774"/>
        <end position="862"/>
    </location>
</feature>
<dbReference type="PROSITE" id="PS50294">
    <property type="entry name" value="WD_REPEATS_REGION"/>
    <property type="match status" value="3"/>
</dbReference>
<evidence type="ECO:0000256" key="3">
    <source>
        <dbReference type="SAM" id="MobiDB-lite"/>
    </source>
</evidence>
<dbReference type="Gene3D" id="1.25.40.10">
    <property type="entry name" value="Tetratricopeptide repeat domain"/>
    <property type="match status" value="2"/>
</dbReference>
<dbReference type="InterPro" id="IPR036322">
    <property type="entry name" value="WD40_repeat_dom_sf"/>
</dbReference>
<keyword evidence="1" id="KW-0853">WD repeat</keyword>
<dbReference type="InterPro" id="IPR019734">
    <property type="entry name" value="TPR_rpt"/>
</dbReference>
<dbReference type="Gene3D" id="2.130.10.10">
    <property type="entry name" value="YVTN repeat-like/Quinoprotein amine dehydrogenase"/>
    <property type="match status" value="3"/>
</dbReference>
<dbReference type="Proteomes" id="UP000092154">
    <property type="component" value="Unassembled WGS sequence"/>
</dbReference>
<dbReference type="STRING" id="1314800.A0A1B7MSH4"/>
<feature type="repeat" description="WD" evidence="1">
    <location>
        <begin position="102"/>
        <end position="137"/>
    </location>
</feature>
<evidence type="ECO:0000313" key="6">
    <source>
        <dbReference type="Proteomes" id="UP000092154"/>
    </source>
</evidence>
<dbReference type="PROSITE" id="PS50082">
    <property type="entry name" value="WD_REPEATS_2"/>
    <property type="match status" value="4"/>
</dbReference>
<dbReference type="InterPro" id="IPR010730">
    <property type="entry name" value="HET"/>
</dbReference>
<keyword evidence="2" id="KW-0802">TPR repeat</keyword>
<dbReference type="Pfam" id="PF06985">
    <property type="entry name" value="HET"/>
    <property type="match status" value="1"/>
</dbReference>
<keyword evidence="6" id="KW-1185">Reference proteome</keyword>
<dbReference type="Pfam" id="PF00400">
    <property type="entry name" value="WD40"/>
    <property type="match status" value="7"/>
</dbReference>
<sequence length="1245" mass="138511">MAEAAQSIIPTTAPNRSFEGHESVINAVAVLPDGRRMVTSSGDTFYLWDLKDGVVMKKMVGHRSSVLAVAVSNDGQLIASGDANGELIAWQGDTGELSTPSLKVRSNRITTLDFSPDRDALLASGYDWMVKLWSTNTWQVQGNPMNCGADVNCVRFSPSGELLAVATSKDIHIWDPRTRDSVAIIKAASDKNISLAWTPDGTRLLSAGSYSDRTIREWNASTWKQVGEPWRGHTDQINALAVNASGTLLASASSDNHVRLWRLSDRRNVAVFEHSQPARCVTFSADGKYILSGGVDQKVSGWAIPKAAFSEDDPEDHASEYALLEDATSKILPIYTMVRNACIIGDLPTAEELLTRHIEADGNNHKSYVNRSLVVARKCDWDYALSDAAKSVSIQPSLAGYISQGIALCGKKLLQDAMNAFDLAFMFTDGDSETILLLLLAITLFNANQHEDAILRIQQLATACPAADTLACCVVEAYLHVQLGNNALDELRHNKAVDHFTAAINSGAFSSEQAIHSKYEDFVVLFGWDLKSLWETANKKRCHALLRAGRLTEAHGAYRYMMDMSDEATTASCPFEQDCNALFTSSGDAALAAMDYDKAIELYSSAIDLNSSNSTDTMFEKRCRARLDKMLWEDALLDAQKIAELNPLSYLGHQLKHEALHGARRYDEAIAAFEFMLSKLNDSPDPQIRELRQQYITPPEAAMIIQEFTRAQLENSTPYRLLNTTGHVCDRVAQINTFKLSTEYKELLSSTMKHADMRMERIEKAVKMYFRCVMLSHRWEEIEPLLRDIQDKDISELDHVGGIAKLQSFCRTARDAGFRWAWVDTCCIDQNNIFEVQQSVNSMFTWYRHAALTIVYLSDVPPSSKSGALAKSVWNTRGWTVQEFLAPEVVLFYQQDWTLYLDDRSPNHKKSATIIQELADVTGIDSQSLVAFRPDEGSAREKLQWVSMRVTTLQEDIAYSLFGIFRVNLPVIYGEKKQNALGRLLQEVVAQSGDITCLNWVGKPSEFNSCLPANITLYKTLPSPLSSSSEDVMETSVLSLRDAGAVELASTLYTTLDQLPTPRFANRRLHLPCIVFAVTEVTPRPGQEDNPFFAYEVKADGLCDLLITTEDKLIPSPREMPIRPKLLLVRPRDRDLLEPDGCAEQFNLADDAQSTITEDYGTAPSSPLCDSPGMRPGENAPIDSEPDSRVSQMIIRLRQPFSAFLLAQQRGVEYKRIASEQNIIARVKDGASIRDVTDVRTLEIV</sequence>
<feature type="region of interest" description="Disordered" evidence="3">
    <location>
        <begin position="1162"/>
        <end position="1186"/>
    </location>
</feature>
<feature type="repeat" description="WD" evidence="1">
    <location>
        <begin position="271"/>
        <end position="302"/>
    </location>
</feature>
<dbReference type="PANTHER" id="PTHR10622">
    <property type="entry name" value="HET DOMAIN-CONTAINING PROTEIN"/>
    <property type="match status" value="1"/>
</dbReference>
<gene>
    <name evidence="5" type="ORF">K503DRAFT_802760</name>
</gene>
<accession>A0A1B7MSH4</accession>
<organism evidence="5 6">
    <name type="scientific">Rhizopogon vinicolor AM-OR11-026</name>
    <dbReference type="NCBI Taxonomy" id="1314800"/>
    <lineage>
        <taxon>Eukaryota</taxon>
        <taxon>Fungi</taxon>
        <taxon>Dikarya</taxon>
        <taxon>Basidiomycota</taxon>
        <taxon>Agaricomycotina</taxon>
        <taxon>Agaricomycetes</taxon>
        <taxon>Agaricomycetidae</taxon>
        <taxon>Boletales</taxon>
        <taxon>Suillineae</taxon>
        <taxon>Rhizopogonaceae</taxon>
        <taxon>Rhizopogon</taxon>
    </lineage>
</organism>
<dbReference type="InterPro" id="IPR011990">
    <property type="entry name" value="TPR-like_helical_dom_sf"/>
</dbReference>
<dbReference type="InterPro" id="IPR001680">
    <property type="entry name" value="WD40_rpt"/>
</dbReference>
<dbReference type="InterPro" id="IPR015943">
    <property type="entry name" value="WD40/YVTN_repeat-like_dom_sf"/>
</dbReference>
<evidence type="ECO:0000259" key="4">
    <source>
        <dbReference type="Pfam" id="PF06985"/>
    </source>
</evidence>
<feature type="repeat" description="TPR" evidence="2">
    <location>
        <begin position="580"/>
        <end position="613"/>
    </location>
</feature>
<evidence type="ECO:0000256" key="2">
    <source>
        <dbReference type="PROSITE-ProRule" id="PRU00339"/>
    </source>
</evidence>
<feature type="repeat" description="WD" evidence="1">
    <location>
        <begin position="59"/>
        <end position="100"/>
    </location>
</feature>
<protein>
    <recommendedName>
        <fullName evidence="4">Heterokaryon incompatibility domain-containing protein</fullName>
    </recommendedName>
</protein>
<reference evidence="5 6" key="1">
    <citation type="submission" date="2016-06" db="EMBL/GenBank/DDBJ databases">
        <title>Comparative genomics of the ectomycorrhizal sister species Rhizopogon vinicolor and Rhizopogon vesiculosus (Basidiomycota: Boletales) reveals a divergence of the mating type B locus.</title>
        <authorList>
            <consortium name="DOE Joint Genome Institute"/>
            <person name="Mujic A.B."/>
            <person name="Kuo A."/>
            <person name="Tritt A."/>
            <person name="Lipzen A."/>
            <person name="Chen C."/>
            <person name="Johnson J."/>
            <person name="Sharma A."/>
            <person name="Barry K."/>
            <person name="Grigoriev I.V."/>
            <person name="Spatafora J.W."/>
        </authorList>
    </citation>
    <scope>NUCLEOTIDE SEQUENCE [LARGE SCALE GENOMIC DNA]</scope>
    <source>
        <strain evidence="5 6">AM-OR11-026</strain>
    </source>
</reference>
<dbReference type="EMBL" id="KV448492">
    <property type="protein sequence ID" value="OAX35520.1"/>
    <property type="molecule type" value="Genomic_DNA"/>
</dbReference>
<dbReference type="PROSITE" id="PS50005">
    <property type="entry name" value="TPR"/>
    <property type="match status" value="1"/>
</dbReference>
<dbReference type="SMART" id="SM00320">
    <property type="entry name" value="WD40"/>
    <property type="match status" value="7"/>
</dbReference>
<evidence type="ECO:0000313" key="5">
    <source>
        <dbReference type="EMBL" id="OAX35520.1"/>
    </source>
</evidence>
<dbReference type="InParanoid" id="A0A1B7MSH4"/>
<dbReference type="SUPFAM" id="SSF48452">
    <property type="entry name" value="TPR-like"/>
    <property type="match status" value="2"/>
</dbReference>
<name>A0A1B7MSH4_9AGAM</name>
<dbReference type="OrthoDB" id="2660687at2759"/>
<proteinExistence type="predicted"/>